<accession>A0A2U1JNC3</accession>
<name>A0A2U1JNC3_9FLAO</name>
<dbReference type="RefSeq" id="WP_116764513.1">
    <property type="nucleotide sequence ID" value="NZ_QCZH01000025.1"/>
</dbReference>
<dbReference type="Proteomes" id="UP000245618">
    <property type="component" value="Unassembled WGS sequence"/>
</dbReference>
<keyword evidence="3" id="KW-1185">Reference proteome</keyword>
<dbReference type="Pfam" id="PF10988">
    <property type="entry name" value="DUF2807"/>
    <property type="match status" value="1"/>
</dbReference>
<dbReference type="OrthoDB" id="1422484at2"/>
<dbReference type="InterPro" id="IPR021255">
    <property type="entry name" value="DUF2807"/>
</dbReference>
<evidence type="ECO:0000313" key="3">
    <source>
        <dbReference type="Proteomes" id="UP000245618"/>
    </source>
</evidence>
<dbReference type="EMBL" id="QCZH01000025">
    <property type="protein sequence ID" value="PWA06671.1"/>
    <property type="molecule type" value="Genomic_DNA"/>
</dbReference>
<comment type="caution">
    <text evidence="2">The sequence shown here is derived from an EMBL/GenBank/DDBJ whole genome shotgun (WGS) entry which is preliminary data.</text>
</comment>
<proteinExistence type="predicted"/>
<sequence length="136" mass="14160">MSVIDGLEATSVSTNIIKNVLKGNNISLYSSSVATINVTAEYETIQIEASSSSSQTIKEKTIHLKTSASSGGIANSNKLLANEVVANVSSGGTIQVHPLVGLKAETSSGGHINFDSSPKTVQKSPIKSGCFFLYLV</sequence>
<organism evidence="2 3">
    <name type="scientific">Flavobacterium laiguense</name>
    <dbReference type="NCBI Taxonomy" id="2169409"/>
    <lineage>
        <taxon>Bacteria</taxon>
        <taxon>Pseudomonadati</taxon>
        <taxon>Bacteroidota</taxon>
        <taxon>Flavobacteriia</taxon>
        <taxon>Flavobacteriales</taxon>
        <taxon>Flavobacteriaceae</taxon>
        <taxon>Flavobacterium</taxon>
    </lineage>
</organism>
<protein>
    <recommendedName>
        <fullName evidence="1">Putative auto-transporter adhesin head GIN domain-containing protein</fullName>
    </recommendedName>
</protein>
<evidence type="ECO:0000259" key="1">
    <source>
        <dbReference type="Pfam" id="PF10988"/>
    </source>
</evidence>
<dbReference type="Gene3D" id="2.160.20.120">
    <property type="match status" value="1"/>
</dbReference>
<reference evidence="2 3" key="1">
    <citation type="submission" date="2018-04" db="EMBL/GenBank/DDBJ databases">
        <title>Flavobacterium sp. nov., isolated from glacier ice.</title>
        <authorList>
            <person name="Liu Q."/>
            <person name="Xin Y.-H."/>
        </authorList>
    </citation>
    <scope>NUCLEOTIDE SEQUENCE [LARGE SCALE GENOMIC DNA]</scope>
    <source>
        <strain evidence="2 3">LB2P30</strain>
    </source>
</reference>
<evidence type="ECO:0000313" key="2">
    <source>
        <dbReference type="EMBL" id="PWA06671.1"/>
    </source>
</evidence>
<gene>
    <name evidence="2" type="ORF">DB891_15610</name>
</gene>
<feature type="domain" description="Putative auto-transporter adhesin head GIN" evidence="1">
    <location>
        <begin position="4"/>
        <end position="115"/>
    </location>
</feature>
<dbReference type="AlphaFoldDB" id="A0A2U1JNC3"/>